<dbReference type="InterPro" id="IPR030390">
    <property type="entry name" value="MeTrfase_TrmA_AS"/>
</dbReference>
<feature type="active site" description="Nucleophile" evidence="4">
    <location>
        <position position="424"/>
    </location>
</feature>
<feature type="binding site" evidence="4">
    <location>
        <position position="348"/>
    </location>
    <ligand>
        <name>S-adenosyl-L-methionine</name>
        <dbReference type="ChEBI" id="CHEBI:59789"/>
    </ligand>
</feature>
<dbReference type="GO" id="GO:0070475">
    <property type="term" value="P:rRNA base methylation"/>
    <property type="evidence" value="ECO:0007669"/>
    <property type="project" value="TreeGrafter"/>
</dbReference>
<dbReference type="InterPro" id="IPR010280">
    <property type="entry name" value="U5_MeTrfase_fam"/>
</dbReference>
<evidence type="ECO:0000256" key="4">
    <source>
        <dbReference type="PROSITE-ProRule" id="PRU01024"/>
    </source>
</evidence>
<dbReference type="HOGENOM" id="CLU_014689_7_2_10"/>
<gene>
    <name evidence="7" type="ordered locus">Lbys_0761</name>
</gene>
<feature type="binding site" evidence="4">
    <location>
        <position position="298"/>
    </location>
    <ligand>
        <name>S-adenosyl-L-methionine</name>
        <dbReference type="ChEBI" id="CHEBI:59789"/>
    </ligand>
</feature>
<evidence type="ECO:0000313" key="8">
    <source>
        <dbReference type="Proteomes" id="UP000007435"/>
    </source>
</evidence>
<feature type="domain" description="TRAM" evidence="6">
    <location>
        <begin position="1"/>
        <end position="61"/>
    </location>
</feature>
<feature type="binding site" evidence="4">
    <location>
        <position position="397"/>
    </location>
    <ligand>
        <name>S-adenosyl-L-methionine</name>
        <dbReference type="ChEBI" id="CHEBI:59789"/>
    </ligand>
</feature>
<evidence type="ECO:0000256" key="1">
    <source>
        <dbReference type="ARBA" id="ARBA00022603"/>
    </source>
</evidence>
<dbReference type="NCBIfam" id="TIGR00479">
    <property type="entry name" value="rumA"/>
    <property type="match status" value="1"/>
</dbReference>
<dbReference type="FunFam" id="3.40.50.150:FF:000009">
    <property type="entry name" value="23S rRNA (Uracil(1939)-C(5))-methyltransferase RlmD"/>
    <property type="match status" value="1"/>
</dbReference>
<sequence length="467" mass="53004">MKKKYEIENIEITDFAAEGKCIARHDGEVIFVDGSKVCPGDEVKLLVSKSKKRFSEGRVLQINKASSARVEPFCAHFGDCGGCTWQHVPYETQLAQKERQVYDQLSRIGKVTLRNTSPILGSKKTQYYRNKLEFTFSNSRWFTEKEVASEAELDRDALGFHVPRRFDKVLPIHHCYLQGGPSNAVRDFFREEAKASGKPFYDHIVHKGFFRTLMIRTTSTGELMVLVQFAENDQDAIKSILDKFLLKFPDVTSLSYVINTKGNDTIYDLEPVYYHGLPYITEEMEGLKFRIGVKSFYQTNSEQAYELYKKVREYAQIQENDLVYDLYTGTGTIANFLAKGAKHVVGVEYIEPAVEDARINSQINGITNTTFFAGDMAKVLNEEFVAQNGRPDVVITDPPRAGMDKSVCEVLLKVAPRRIVYVSCNPGTQARDLEILSEKYEVEAVAPVDMFPHTFHVENIVSLILKS</sequence>
<name>E4RQ38_LEAB4</name>
<dbReference type="PROSITE" id="PS01231">
    <property type="entry name" value="TRMA_2"/>
    <property type="match status" value="1"/>
</dbReference>
<dbReference type="STRING" id="649349.Lbys_0761"/>
<feature type="active site" evidence="5">
    <location>
        <position position="424"/>
    </location>
</feature>
<keyword evidence="1 4" id="KW-0489">Methyltransferase</keyword>
<keyword evidence="3 4" id="KW-0949">S-adenosyl-L-methionine</keyword>
<keyword evidence="2 4" id="KW-0808">Transferase</keyword>
<dbReference type="eggNOG" id="COG2265">
    <property type="taxonomic scope" value="Bacteria"/>
</dbReference>
<dbReference type="PROSITE" id="PS50926">
    <property type="entry name" value="TRAM"/>
    <property type="match status" value="1"/>
</dbReference>
<accession>E4RQ38</accession>
<reference key="1">
    <citation type="submission" date="2010-11" db="EMBL/GenBank/DDBJ databases">
        <title>The complete genome of Leadbetterella byssophila DSM 17132.</title>
        <authorList>
            <consortium name="US DOE Joint Genome Institute (JGI-PGF)"/>
            <person name="Lucas S."/>
            <person name="Copeland A."/>
            <person name="Lapidus A."/>
            <person name="Glavina del Rio T."/>
            <person name="Dalin E."/>
            <person name="Tice H."/>
            <person name="Bruce D."/>
            <person name="Goodwin L."/>
            <person name="Pitluck S."/>
            <person name="Kyrpides N."/>
            <person name="Mavromatis K."/>
            <person name="Ivanova N."/>
            <person name="Teshima H."/>
            <person name="Brettin T."/>
            <person name="Detter J.C."/>
            <person name="Han C."/>
            <person name="Tapia R."/>
            <person name="Land M."/>
            <person name="Hauser L."/>
            <person name="Markowitz V."/>
            <person name="Cheng J.-F."/>
            <person name="Hugenholtz P."/>
            <person name="Woyke T."/>
            <person name="Wu D."/>
            <person name="Tindall B."/>
            <person name="Pomrenke H.G."/>
            <person name="Brambilla E."/>
            <person name="Klenk H.-P."/>
            <person name="Eisen J.A."/>
        </authorList>
    </citation>
    <scope>NUCLEOTIDE SEQUENCE [LARGE SCALE GENOMIC DNA]</scope>
    <source>
        <strain>DSM 17132</strain>
    </source>
</reference>
<dbReference type="Proteomes" id="UP000007435">
    <property type="component" value="Chromosome"/>
</dbReference>
<dbReference type="InterPro" id="IPR012340">
    <property type="entry name" value="NA-bd_OB-fold"/>
</dbReference>
<dbReference type="RefSeq" id="WP_013407573.1">
    <property type="nucleotide sequence ID" value="NC_014655.1"/>
</dbReference>
<evidence type="ECO:0000256" key="2">
    <source>
        <dbReference type="ARBA" id="ARBA00022679"/>
    </source>
</evidence>
<evidence type="ECO:0000259" key="6">
    <source>
        <dbReference type="PROSITE" id="PS50926"/>
    </source>
</evidence>
<evidence type="ECO:0000313" key="7">
    <source>
        <dbReference type="EMBL" id="ADQ16521.1"/>
    </source>
</evidence>
<evidence type="ECO:0000256" key="3">
    <source>
        <dbReference type="ARBA" id="ARBA00022691"/>
    </source>
</evidence>
<dbReference type="EMBL" id="CP002305">
    <property type="protein sequence ID" value="ADQ16521.1"/>
    <property type="molecule type" value="Genomic_DNA"/>
</dbReference>
<evidence type="ECO:0000256" key="5">
    <source>
        <dbReference type="PROSITE-ProRule" id="PRU10015"/>
    </source>
</evidence>
<dbReference type="InterPro" id="IPR002792">
    <property type="entry name" value="TRAM_dom"/>
</dbReference>
<dbReference type="CDD" id="cd02440">
    <property type="entry name" value="AdoMet_MTases"/>
    <property type="match status" value="1"/>
</dbReference>
<dbReference type="InterPro" id="IPR029063">
    <property type="entry name" value="SAM-dependent_MTases_sf"/>
</dbReference>
<proteinExistence type="inferred from homology"/>
<dbReference type="KEGG" id="lby:Lbys_0761"/>
<dbReference type="EC" id="2.1.1.-" evidence="7"/>
<dbReference type="SUPFAM" id="SSF50249">
    <property type="entry name" value="Nucleic acid-binding proteins"/>
    <property type="match status" value="1"/>
</dbReference>
<dbReference type="InterPro" id="IPR030391">
    <property type="entry name" value="MeTrfase_TrmA_CS"/>
</dbReference>
<dbReference type="AlphaFoldDB" id="E4RQ38"/>
<dbReference type="SUPFAM" id="SSF53335">
    <property type="entry name" value="S-adenosyl-L-methionine-dependent methyltransferases"/>
    <property type="match status" value="1"/>
</dbReference>
<dbReference type="PROSITE" id="PS51687">
    <property type="entry name" value="SAM_MT_RNA_M5U"/>
    <property type="match status" value="1"/>
</dbReference>
<dbReference type="Pfam" id="PF05958">
    <property type="entry name" value="tRNA_U5-meth_tr"/>
    <property type="match status" value="1"/>
</dbReference>
<protein>
    <submittedName>
        <fullName evidence="7">23S rRNA m(5)U-1939 methyltransferase</fullName>
        <ecNumber evidence="7">2.1.1.-</ecNumber>
    </submittedName>
</protein>
<reference evidence="7 8" key="2">
    <citation type="journal article" date="2011" name="Stand. Genomic Sci.">
        <title>Complete genome sequence of Leadbetterella byssophila type strain (4M15).</title>
        <authorList>
            <person name="Abt B."/>
            <person name="Teshima H."/>
            <person name="Lucas S."/>
            <person name="Lapidus A."/>
            <person name="Del Rio T.G."/>
            <person name="Nolan M."/>
            <person name="Tice H."/>
            <person name="Cheng J.F."/>
            <person name="Pitluck S."/>
            <person name="Liolios K."/>
            <person name="Pagani I."/>
            <person name="Ivanova N."/>
            <person name="Mavromatis K."/>
            <person name="Pati A."/>
            <person name="Tapia R."/>
            <person name="Han C."/>
            <person name="Goodwin L."/>
            <person name="Chen A."/>
            <person name="Palaniappan K."/>
            <person name="Land M."/>
            <person name="Hauser L."/>
            <person name="Chang Y.J."/>
            <person name="Jeffries C.D."/>
            <person name="Rohde M."/>
            <person name="Goker M."/>
            <person name="Tindall B.J."/>
            <person name="Detter J.C."/>
            <person name="Woyke T."/>
            <person name="Bristow J."/>
            <person name="Eisen J.A."/>
            <person name="Markowitz V."/>
            <person name="Hugenholtz P."/>
            <person name="Klenk H.P."/>
            <person name="Kyrpides N.C."/>
        </authorList>
    </citation>
    <scope>NUCLEOTIDE SEQUENCE [LARGE SCALE GENOMIC DNA]</scope>
    <source>
        <strain evidence="8">DSM 17132 / JCM 16389 / KACC 11308 / NBRC 106382 / 4M15</strain>
    </source>
</reference>
<organism evidence="7 8">
    <name type="scientific">Leadbetterella byssophila (strain DSM 17132 / JCM 16389 / KACC 11308 / NBRC 106382 / 4M15)</name>
    <dbReference type="NCBI Taxonomy" id="649349"/>
    <lineage>
        <taxon>Bacteria</taxon>
        <taxon>Pseudomonadati</taxon>
        <taxon>Bacteroidota</taxon>
        <taxon>Cytophagia</taxon>
        <taxon>Cytophagales</taxon>
        <taxon>Leadbetterellaceae</taxon>
        <taxon>Leadbetterella</taxon>
    </lineage>
</organism>
<dbReference type="PANTHER" id="PTHR11061">
    <property type="entry name" value="RNA M5U METHYLTRANSFERASE"/>
    <property type="match status" value="1"/>
</dbReference>
<dbReference type="PANTHER" id="PTHR11061:SF30">
    <property type="entry name" value="TRNA (URACIL(54)-C(5))-METHYLTRANSFERASE"/>
    <property type="match status" value="1"/>
</dbReference>
<dbReference type="Pfam" id="PF01938">
    <property type="entry name" value="TRAM"/>
    <property type="match status" value="1"/>
</dbReference>
<comment type="similarity">
    <text evidence="4">Belongs to the class I-like SAM-binding methyltransferase superfamily. RNA M5U methyltransferase family.</text>
</comment>
<dbReference type="PROSITE" id="PS01230">
    <property type="entry name" value="TRMA_1"/>
    <property type="match status" value="1"/>
</dbReference>
<keyword evidence="8" id="KW-1185">Reference proteome</keyword>
<dbReference type="GO" id="GO:0070041">
    <property type="term" value="F:rRNA (uridine-C5-)-methyltransferase activity"/>
    <property type="evidence" value="ECO:0007669"/>
    <property type="project" value="TreeGrafter"/>
</dbReference>
<dbReference type="Gene3D" id="3.40.50.150">
    <property type="entry name" value="Vaccinia Virus protein VP39"/>
    <property type="match status" value="1"/>
</dbReference>
<feature type="binding site" evidence="4">
    <location>
        <position position="327"/>
    </location>
    <ligand>
        <name>S-adenosyl-L-methionine</name>
        <dbReference type="ChEBI" id="CHEBI:59789"/>
    </ligand>
</feature>
<dbReference type="Gene3D" id="2.40.50.1070">
    <property type="match status" value="1"/>
</dbReference>
<dbReference type="Gene3D" id="2.40.50.140">
    <property type="entry name" value="Nucleic acid-binding proteins"/>
    <property type="match status" value="1"/>
</dbReference>